<feature type="compositionally biased region" description="Polar residues" evidence="3">
    <location>
        <begin position="416"/>
        <end position="425"/>
    </location>
</feature>
<dbReference type="PANTHER" id="PTHR12902:SF1">
    <property type="entry name" value="WISKOTT-ALDRICH SYNDROME PROTEIN FAMILY MEMBER"/>
    <property type="match status" value="1"/>
</dbReference>
<dbReference type="GO" id="GO:0031209">
    <property type="term" value="C:SCAR complex"/>
    <property type="evidence" value="ECO:0007669"/>
    <property type="project" value="TreeGrafter"/>
</dbReference>
<feature type="compositionally biased region" description="Pro residues" evidence="3">
    <location>
        <begin position="443"/>
        <end position="457"/>
    </location>
</feature>
<dbReference type="GO" id="GO:0003779">
    <property type="term" value="F:actin binding"/>
    <property type="evidence" value="ECO:0007669"/>
    <property type="project" value="UniProtKB-UniRule"/>
</dbReference>
<feature type="compositionally biased region" description="Basic and acidic residues" evidence="3">
    <location>
        <begin position="191"/>
        <end position="212"/>
    </location>
</feature>
<evidence type="ECO:0000256" key="2">
    <source>
        <dbReference type="RuleBase" id="RU367034"/>
    </source>
</evidence>
<name>A0A8B6FH41_MYTGA</name>
<dbReference type="Proteomes" id="UP000596742">
    <property type="component" value="Unassembled WGS sequence"/>
</dbReference>
<evidence type="ECO:0000313" key="5">
    <source>
        <dbReference type="Proteomes" id="UP000596742"/>
    </source>
</evidence>
<comment type="subcellular location">
    <subcellularLocation>
        <location evidence="2">Cytoplasm</location>
        <location evidence="2">Cytoskeleton</location>
    </subcellularLocation>
</comment>
<evidence type="ECO:0000313" key="4">
    <source>
        <dbReference type="EMBL" id="VDI48519.1"/>
    </source>
</evidence>
<dbReference type="GO" id="GO:0005856">
    <property type="term" value="C:cytoskeleton"/>
    <property type="evidence" value="ECO:0007669"/>
    <property type="project" value="UniProtKB-SubCell"/>
</dbReference>
<accession>A0A8B6FH41</accession>
<proteinExistence type="inferred from homology"/>
<feature type="compositionally biased region" description="Basic and acidic residues" evidence="3">
    <location>
        <begin position="254"/>
        <end position="278"/>
    </location>
</feature>
<dbReference type="Gene3D" id="1.20.5.340">
    <property type="match status" value="1"/>
</dbReference>
<dbReference type="InterPro" id="IPR028288">
    <property type="entry name" value="SCAR/WAVE_fam"/>
</dbReference>
<dbReference type="GO" id="GO:0071933">
    <property type="term" value="F:Arp2/3 complex binding"/>
    <property type="evidence" value="ECO:0007669"/>
    <property type="project" value="TreeGrafter"/>
</dbReference>
<dbReference type="EMBL" id="UYJE01006743">
    <property type="protein sequence ID" value="VDI48519.1"/>
    <property type="molecule type" value="Genomic_DNA"/>
</dbReference>
<feature type="compositionally biased region" description="Basic residues" evidence="3">
    <location>
        <begin position="224"/>
        <end position="234"/>
    </location>
</feature>
<gene>
    <name evidence="4" type="ORF">MGAL_10B014812</name>
</gene>
<keyword evidence="2" id="KW-0009">Actin-binding</keyword>
<evidence type="ECO:0000256" key="1">
    <source>
        <dbReference type="ARBA" id="ARBA00006993"/>
    </source>
</evidence>
<feature type="compositionally biased region" description="Basic residues" evidence="3">
    <location>
        <begin position="178"/>
        <end position="190"/>
    </location>
</feature>
<feature type="compositionally biased region" description="Low complexity" evidence="3">
    <location>
        <begin position="462"/>
        <end position="482"/>
    </location>
</feature>
<feature type="region of interest" description="Disordered" evidence="3">
    <location>
        <begin position="411"/>
        <end position="518"/>
    </location>
</feature>
<keyword evidence="2" id="KW-0963">Cytoplasm</keyword>
<reference evidence="4" key="1">
    <citation type="submission" date="2018-11" db="EMBL/GenBank/DDBJ databases">
        <authorList>
            <person name="Alioto T."/>
            <person name="Alioto T."/>
        </authorList>
    </citation>
    <scope>NUCLEOTIDE SEQUENCE</scope>
</reference>
<keyword evidence="2" id="KW-0206">Cytoskeleton</keyword>
<feature type="compositionally biased region" description="Acidic residues" evidence="3">
    <location>
        <begin position="537"/>
        <end position="555"/>
    </location>
</feature>
<comment type="caution">
    <text evidence="4">The sequence shown here is derived from an EMBL/GenBank/DDBJ whole genome shotgun (WGS) entry which is preliminary data.</text>
</comment>
<feature type="region of interest" description="Disordered" evidence="3">
    <location>
        <begin position="171"/>
        <end position="341"/>
    </location>
</feature>
<evidence type="ECO:0000256" key="3">
    <source>
        <dbReference type="SAM" id="MobiDB-lite"/>
    </source>
</evidence>
<feature type="region of interest" description="Disordered" evidence="3">
    <location>
        <begin position="358"/>
        <end position="392"/>
    </location>
</feature>
<dbReference type="AlphaFoldDB" id="A0A8B6FH41"/>
<comment type="subunit">
    <text evidence="2">Binds actin and the Arp2/3 complex.</text>
</comment>
<feature type="region of interest" description="Disordered" evidence="3">
    <location>
        <begin position="530"/>
        <end position="555"/>
    </location>
</feature>
<dbReference type="GO" id="GO:0034237">
    <property type="term" value="F:protein kinase A regulatory subunit binding"/>
    <property type="evidence" value="ECO:0007669"/>
    <property type="project" value="TreeGrafter"/>
</dbReference>
<dbReference type="GO" id="GO:0030036">
    <property type="term" value="P:actin cytoskeleton organization"/>
    <property type="evidence" value="ECO:0007669"/>
    <property type="project" value="UniProtKB-UniRule"/>
</dbReference>
<comment type="function">
    <text evidence="2">Downstream effector molecule involved in the transmission of signals from tyrosine kinase receptors and small GTPases to the actin cytoskeleton. Promotes formation of actin filaments. Part of the WAVE complex that regulates lamellipodia formation. The WAVE complex regulates actin filament reorganization via its interaction with the Arp2/3 complex.</text>
</comment>
<dbReference type="GO" id="GO:2000601">
    <property type="term" value="P:positive regulation of Arp2/3 complex-mediated actin nucleation"/>
    <property type="evidence" value="ECO:0007669"/>
    <property type="project" value="TreeGrafter"/>
</dbReference>
<organism evidence="4 5">
    <name type="scientific">Mytilus galloprovincialis</name>
    <name type="common">Mediterranean mussel</name>
    <dbReference type="NCBI Taxonomy" id="29158"/>
    <lineage>
        <taxon>Eukaryota</taxon>
        <taxon>Metazoa</taxon>
        <taxon>Spiralia</taxon>
        <taxon>Lophotrochozoa</taxon>
        <taxon>Mollusca</taxon>
        <taxon>Bivalvia</taxon>
        <taxon>Autobranchia</taxon>
        <taxon>Pteriomorphia</taxon>
        <taxon>Mytilida</taxon>
        <taxon>Mytiloidea</taxon>
        <taxon>Mytilidae</taxon>
        <taxon>Mytilinae</taxon>
        <taxon>Mytilus</taxon>
    </lineage>
</organism>
<dbReference type="PANTHER" id="PTHR12902">
    <property type="entry name" value="WASP-1"/>
    <property type="match status" value="1"/>
</dbReference>
<dbReference type="OrthoDB" id="1060785at2759"/>
<feature type="compositionally biased region" description="Polar residues" evidence="3">
    <location>
        <begin position="506"/>
        <end position="518"/>
    </location>
</feature>
<dbReference type="Gene3D" id="6.10.280.150">
    <property type="match status" value="1"/>
</dbReference>
<protein>
    <recommendedName>
        <fullName evidence="2">Wiskott-Aldrich syndrome protein family member</fullName>
        <shortName evidence="2">WASP family protein member</shortName>
    </recommendedName>
</protein>
<keyword evidence="5" id="KW-1185">Reference proteome</keyword>
<comment type="similarity">
    <text evidence="1 2">Belongs to the SCAR/WAVE family.</text>
</comment>
<sequence>MDPMPFVKRKSDPVRISQVELHKDNNIRDELECISNHTLCGIIQQLSNLNHHASDMFDDLFTETLHVVNRSNKLKDKLNEMKEKYKKWNKKKIGGSLNDNENENALSQHFDQQIFSVQSRPNAIVSMYKAANLPPAISKTDQFREDGKSGLKLYTNPDFFFAHWSSQMEKKETDYSHRKIKRAERKNRRQDKKEGPRQVRRIQDKMRDKAKGAEFSTQFVQQSHGKRKKEKKKKMEGISSKQWEKQHPNQKLENVQEKDEMEESAKIHDRDGNGKVDPDSSIQAELPKENDAPPPVPMRKHSVISNHTNSALPPPPDDRYSDLPPPPPDPTVVMTNGPIQSVAFPPAPHEFYNSVIDERESFYPLPPPPDESDSNEGRDSIIEPPPPLEINPQLLRASQKLRANRISTFVFPSAVENGNNINSRKNIPPPPVIQNTDKASVPNAPPPPPPPPPPGIALPPNTSTTTSTTTSTSVSVETTSATGMFSENSLLAMKKNLKQSKDRKTPTQSVKSYSNHMDVTTIMNRALENRRKFTEDSSSDGDDSEFSDSDCEWDE</sequence>